<dbReference type="Gene3D" id="3.30.710.10">
    <property type="entry name" value="Potassium Channel Kv1.1, Chain A"/>
    <property type="match status" value="1"/>
</dbReference>
<dbReference type="InterPro" id="IPR000210">
    <property type="entry name" value="BTB/POZ_dom"/>
</dbReference>
<dbReference type="PANTHER" id="PTHR11145:SF8">
    <property type="entry name" value="RE57120P"/>
    <property type="match status" value="1"/>
</dbReference>
<name>A0ABY0H517_9PEZI</name>
<reference evidence="2 3" key="1">
    <citation type="submission" date="2018-06" db="EMBL/GenBank/DDBJ databases">
        <title>Complete Genomes of Monosporascus.</title>
        <authorList>
            <person name="Robinson A.J."/>
            <person name="Natvig D.O."/>
        </authorList>
    </citation>
    <scope>NUCLEOTIDE SEQUENCE [LARGE SCALE GENOMIC DNA]</scope>
    <source>
        <strain evidence="2 3">CBS 609.92</strain>
    </source>
</reference>
<dbReference type="PANTHER" id="PTHR11145">
    <property type="entry name" value="BTB/POZ DOMAIN-CONTAINING ADAPTER FOR CUL3-MEDIATED RHOA DEGRADATION PROTEIN FAMILY MEMBER"/>
    <property type="match status" value="1"/>
</dbReference>
<sequence length="106" mass="12207">MSMSWRERVSFLQPVETNDSTSTPVPTKSDRVTLRVGERRFTTFRDALISESSYFKARLTRWNDAEEDGSYFIDADPGVFEHILAFLRGGSFPFFFNAGSQTFDYP</sequence>
<accession>A0ABY0H517</accession>
<evidence type="ECO:0000313" key="3">
    <source>
        <dbReference type="Proteomes" id="UP000294003"/>
    </source>
</evidence>
<proteinExistence type="predicted"/>
<keyword evidence="3" id="KW-1185">Reference proteome</keyword>
<dbReference type="PROSITE" id="PS50097">
    <property type="entry name" value="BTB"/>
    <property type="match status" value="1"/>
</dbReference>
<comment type="caution">
    <text evidence="2">The sequence shown here is derived from an EMBL/GenBank/DDBJ whole genome shotgun (WGS) entry which is preliminary data.</text>
</comment>
<dbReference type="InterPro" id="IPR011333">
    <property type="entry name" value="SKP1/BTB/POZ_sf"/>
</dbReference>
<dbReference type="SUPFAM" id="SSF54695">
    <property type="entry name" value="POZ domain"/>
    <property type="match status" value="1"/>
</dbReference>
<dbReference type="InterPro" id="IPR045068">
    <property type="entry name" value="BACURD1-3"/>
</dbReference>
<dbReference type="Pfam" id="PF02214">
    <property type="entry name" value="BTB_2"/>
    <property type="match status" value="1"/>
</dbReference>
<gene>
    <name evidence="2" type="ORF">DL762_005372</name>
</gene>
<dbReference type="EMBL" id="QJNS01000146">
    <property type="protein sequence ID" value="RYO85031.1"/>
    <property type="molecule type" value="Genomic_DNA"/>
</dbReference>
<dbReference type="Proteomes" id="UP000294003">
    <property type="component" value="Unassembled WGS sequence"/>
</dbReference>
<organism evidence="2 3">
    <name type="scientific">Monosporascus cannonballus</name>
    <dbReference type="NCBI Taxonomy" id="155416"/>
    <lineage>
        <taxon>Eukaryota</taxon>
        <taxon>Fungi</taxon>
        <taxon>Dikarya</taxon>
        <taxon>Ascomycota</taxon>
        <taxon>Pezizomycotina</taxon>
        <taxon>Sordariomycetes</taxon>
        <taxon>Xylariomycetidae</taxon>
        <taxon>Xylariales</taxon>
        <taxon>Xylariales incertae sedis</taxon>
        <taxon>Monosporascus</taxon>
    </lineage>
</organism>
<feature type="domain" description="BTB" evidence="1">
    <location>
        <begin position="30"/>
        <end position="90"/>
    </location>
</feature>
<protein>
    <recommendedName>
        <fullName evidence="1">BTB domain-containing protein</fullName>
    </recommendedName>
</protein>
<dbReference type="InterPro" id="IPR003131">
    <property type="entry name" value="T1-type_BTB"/>
</dbReference>
<evidence type="ECO:0000259" key="1">
    <source>
        <dbReference type="PROSITE" id="PS50097"/>
    </source>
</evidence>
<evidence type="ECO:0000313" key="2">
    <source>
        <dbReference type="EMBL" id="RYO85031.1"/>
    </source>
</evidence>